<dbReference type="AlphaFoldDB" id="N6ZV68"/>
<name>N6ZV68_9RHOO</name>
<reference evidence="1 2" key="1">
    <citation type="submission" date="2012-09" db="EMBL/GenBank/DDBJ databases">
        <title>Draft Genome Sequences of 6 Strains from Genus Thauera.</title>
        <authorList>
            <person name="Liu B."/>
            <person name="Shapleigh J.P."/>
            <person name="Frostegard A.H."/>
        </authorList>
    </citation>
    <scope>NUCLEOTIDE SEQUENCE [LARGE SCALE GENOMIC DNA]</scope>
    <source>
        <strain evidence="1 2">B4P</strain>
    </source>
</reference>
<evidence type="ECO:0000313" key="1">
    <source>
        <dbReference type="EMBL" id="ENO98372.1"/>
    </source>
</evidence>
<protein>
    <submittedName>
        <fullName evidence="1">Uncharacterized protein</fullName>
    </submittedName>
</protein>
<keyword evidence="2" id="KW-1185">Reference proteome</keyword>
<evidence type="ECO:0000313" key="2">
    <source>
        <dbReference type="Proteomes" id="UP000013047"/>
    </source>
</evidence>
<gene>
    <name evidence="1" type="ORF">C667_04054</name>
</gene>
<accession>N6ZV68</accession>
<dbReference type="EMBL" id="AMXF01000014">
    <property type="protein sequence ID" value="ENO98372.1"/>
    <property type="molecule type" value="Genomic_DNA"/>
</dbReference>
<organism evidence="1 2">
    <name type="scientific">Thauera phenylacetica B4P</name>
    <dbReference type="NCBI Taxonomy" id="1234382"/>
    <lineage>
        <taxon>Bacteria</taxon>
        <taxon>Pseudomonadati</taxon>
        <taxon>Pseudomonadota</taxon>
        <taxon>Betaproteobacteria</taxon>
        <taxon>Rhodocyclales</taxon>
        <taxon>Zoogloeaceae</taxon>
        <taxon>Thauera</taxon>
    </lineage>
</organism>
<comment type="caution">
    <text evidence="1">The sequence shown here is derived from an EMBL/GenBank/DDBJ whole genome shotgun (WGS) entry which is preliminary data.</text>
</comment>
<sequence>MQFAVLTHGSSSCRLKPADARKLKNHRALVGPKFGTSLILAQELLKAIIASSPLCSWISSRSQPNTALDGGGLVIRGLHLQEGTTLRDLVEVHGSIRADQFRECAKVLPQPGQRQGVRGKTLDAEQIGDHVGILV</sequence>
<proteinExistence type="predicted"/>
<dbReference type="Proteomes" id="UP000013047">
    <property type="component" value="Unassembled WGS sequence"/>
</dbReference>